<comment type="caution">
    <text evidence="1">The sequence shown here is derived from an EMBL/GenBank/DDBJ whole genome shotgun (WGS) entry which is preliminary data.</text>
</comment>
<accession>A0A2V1GU25</accession>
<evidence type="ECO:0000313" key="2">
    <source>
        <dbReference type="Proteomes" id="UP000244906"/>
    </source>
</evidence>
<reference evidence="1 2" key="1">
    <citation type="submission" date="2018-04" db="EMBL/GenBank/DDBJ databases">
        <title>Thalassorhabdus spongiae gen. nov., sp. nov., isolated from a marine sponge in South-West Iceland.</title>
        <authorList>
            <person name="Knobloch S."/>
            <person name="Daussin A."/>
            <person name="Johannsson R."/>
            <person name="Marteinsson V.T."/>
        </authorList>
    </citation>
    <scope>NUCLEOTIDE SEQUENCE [LARGE SCALE GENOMIC DNA]</scope>
    <source>
        <strain evidence="1 2">Hp12</strain>
    </source>
</reference>
<dbReference type="AlphaFoldDB" id="A0A2V1GU25"/>
<name>A0A2V1GU25_9GAMM</name>
<dbReference type="Proteomes" id="UP000244906">
    <property type="component" value="Unassembled WGS sequence"/>
</dbReference>
<proteinExistence type="predicted"/>
<gene>
    <name evidence="1" type="ORF">DC094_16030</name>
</gene>
<protein>
    <submittedName>
        <fullName evidence="1">Uncharacterized protein</fullName>
    </submittedName>
</protein>
<organism evidence="1 2">
    <name type="scientific">Pelagibaculum spongiae</name>
    <dbReference type="NCBI Taxonomy" id="2080658"/>
    <lineage>
        <taxon>Bacteria</taxon>
        <taxon>Pseudomonadati</taxon>
        <taxon>Pseudomonadota</taxon>
        <taxon>Gammaproteobacteria</taxon>
        <taxon>Oceanospirillales</taxon>
        <taxon>Pelagibaculum</taxon>
    </lineage>
</organism>
<sequence length="81" mass="9339">MRSLINRWEEKESKNTQPKIIIKITTEDSNTYYLQRMGKDGLSTVVNSQDMAKIYSHRSFIDNVLEKLNSRNGCSAEAIDL</sequence>
<keyword evidence="2" id="KW-1185">Reference proteome</keyword>
<evidence type="ECO:0000313" key="1">
    <source>
        <dbReference type="EMBL" id="PVZ66771.1"/>
    </source>
</evidence>
<dbReference type="EMBL" id="QDDL01000007">
    <property type="protein sequence ID" value="PVZ66771.1"/>
    <property type="molecule type" value="Genomic_DNA"/>
</dbReference>